<proteinExistence type="inferred from homology"/>
<evidence type="ECO:0000256" key="1">
    <source>
        <dbReference type="ARBA" id="ARBA00001942"/>
    </source>
</evidence>
<evidence type="ECO:0000256" key="8">
    <source>
        <dbReference type="ARBA" id="ARBA00023002"/>
    </source>
</evidence>
<keyword evidence="10" id="KW-0411">Iron-sulfur</keyword>
<evidence type="ECO:0000256" key="3">
    <source>
        <dbReference type="ARBA" id="ARBA00010312"/>
    </source>
</evidence>
<keyword evidence="7" id="KW-0732">Signal</keyword>
<dbReference type="GO" id="GO:0043546">
    <property type="term" value="F:molybdopterin cofactor binding"/>
    <property type="evidence" value="ECO:0007669"/>
    <property type="project" value="InterPro"/>
</dbReference>
<evidence type="ECO:0000256" key="6">
    <source>
        <dbReference type="ARBA" id="ARBA00022723"/>
    </source>
</evidence>
<protein>
    <submittedName>
        <fullName evidence="12">Molybdopterin oxidoreductase Fe4S4 domain-containing protein</fullName>
    </submittedName>
</protein>
<dbReference type="SUPFAM" id="SSF50692">
    <property type="entry name" value="ADC-like"/>
    <property type="match status" value="1"/>
</dbReference>
<name>A0A450ZBP7_9GAMM</name>
<dbReference type="EMBL" id="CAADFX010000006">
    <property type="protein sequence ID" value="VFK51212.1"/>
    <property type="molecule type" value="Genomic_DNA"/>
</dbReference>
<dbReference type="InterPro" id="IPR006655">
    <property type="entry name" value="Mopterin_OxRdtase_prok_CS"/>
</dbReference>
<keyword evidence="8" id="KW-0560">Oxidoreductase</keyword>
<keyword evidence="5" id="KW-0500">Molybdenum</keyword>
<dbReference type="InterPro" id="IPR050612">
    <property type="entry name" value="Prok_Mopterin_Oxidored"/>
</dbReference>
<dbReference type="Pfam" id="PF01568">
    <property type="entry name" value="Molydop_binding"/>
    <property type="match status" value="1"/>
</dbReference>
<evidence type="ECO:0000256" key="10">
    <source>
        <dbReference type="ARBA" id="ARBA00023014"/>
    </source>
</evidence>
<evidence type="ECO:0000256" key="5">
    <source>
        <dbReference type="ARBA" id="ARBA00022505"/>
    </source>
</evidence>
<dbReference type="InterPro" id="IPR006656">
    <property type="entry name" value="Mopterin_OxRdtase"/>
</dbReference>
<sequence>MAWKYPRLTRRTFLKSTAYGSAGLAMLKPAGLLGKSLAENSEVKEEISYSICNFCSSLCNVKVTSRTHNGDKRVVKLDGNPHSTLNRGKICARGQAGLRQTYDTDRLKTPLIRVEGSKRGEYKFRPATWDEAWQYIDAKAKSAKIQPWEWTMMGGWTSCVFYMYWAVPFAIASGVPNIIASPMQHCVTTGHLGTDGVTGNFNVHDEILPDYDNARYVLFVGSNASIGAVSTCRMVRFANGKKRGAKVIAVDPRCSETAAKADEWIPIRPGTDLDFMLAILHVMLEGGYYDDGFLRNYTNMPFLVYKDGSGQWQLANDDKGRPRVMDNDGNIRTIPAFTNNNLRDVNGVSFYPELNVKKEGLMLDGRSVVTVMQAQRQEIAFCTPEWASKTTGIPAETIQRVAYEFGTTRPAVIDPGWHGARYGNIMMVRRVQAMVQALTGGIDKPGGWIMSGEFHHRAMKQNTMLEAKSMGREAHPPGPPLVSLAGIPFLELVADAVFTTKFFRHGKPCWSWAFREQEKAAGRDYVYWPAMADTGFKESVEGKLTYKGKPYLSRALFINAANPMRHYYPESRWKDILTHKNMELVVVVDVLPSDSTRYADVILPNSTYLERDEPIIYGNGVNHDLALTTRYAAIDPLYDTRESPDILLGFTKIISGQEGVKQFMGLVQALVGLPAKAIGKAHAQLAKAGNKNPFSAACREASFAVTAKKAHTTVEELDRTLREKGVFTEEKAKDILEHASMPRKLAMPTKTGRVEFFSYLFDGIRQDNAKGPHFSPMAAHIETECRERKSMDEPLAKDEFYFTYGKAPSVSYASTNSNNPVLKAINEFKRDIYTGVWVHPERAAVLGIEDGDHIRITNIKSGQEADGIAYITRKIHRDAIFLHSSFGVENTELSRTAGIGTATNKLIPYEVDPVVAGFRSQEFTIRLTKLAAEGGAA</sequence>
<dbReference type="PROSITE" id="PS51669">
    <property type="entry name" value="4FE4S_MOW_BIS_MGD"/>
    <property type="match status" value="1"/>
</dbReference>
<dbReference type="PROSITE" id="PS00490">
    <property type="entry name" value="MOLYBDOPTERIN_PROK_2"/>
    <property type="match status" value="1"/>
</dbReference>
<comment type="cofactor">
    <cofactor evidence="2">
        <name>[4Fe-4S] cluster</name>
        <dbReference type="ChEBI" id="CHEBI:49883"/>
    </cofactor>
</comment>
<dbReference type="GO" id="GO:0016491">
    <property type="term" value="F:oxidoreductase activity"/>
    <property type="evidence" value="ECO:0007669"/>
    <property type="project" value="UniProtKB-KW"/>
</dbReference>
<dbReference type="InterPro" id="IPR009010">
    <property type="entry name" value="Asp_de-COase-like_dom_sf"/>
</dbReference>
<keyword evidence="6" id="KW-0479">Metal-binding</keyword>
<dbReference type="Gene3D" id="3.30.200.210">
    <property type="match status" value="1"/>
</dbReference>
<dbReference type="InterPro" id="IPR006963">
    <property type="entry name" value="Mopterin_OxRdtase_4Fe-4S_dom"/>
</dbReference>
<comment type="similarity">
    <text evidence="3">Belongs to the prokaryotic molybdopterin-containing oxidoreductase family.</text>
</comment>
<evidence type="ECO:0000313" key="12">
    <source>
        <dbReference type="EMBL" id="VFK51212.1"/>
    </source>
</evidence>
<dbReference type="InterPro" id="IPR027467">
    <property type="entry name" value="MopterinOxRdtase_cofactor_BS"/>
</dbReference>
<dbReference type="PROSITE" id="PS51318">
    <property type="entry name" value="TAT"/>
    <property type="match status" value="1"/>
</dbReference>
<evidence type="ECO:0000256" key="4">
    <source>
        <dbReference type="ARBA" id="ARBA00022485"/>
    </source>
</evidence>
<organism evidence="12">
    <name type="scientific">Candidatus Kentrum sp. TUN</name>
    <dbReference type="NCBI Taxonomy" id="2126343"/>
    <lineage>
        <taxon>Bacteria</taxon>
        <taxon>Pseudomonadati</taxon>
        <taxon>Pseudomonadota</taxon>
        <taxon>Gammaproteobacteria</taxon>
        <taxon>Candidatus Kentrum</taxon>
    </lineage>
</organism>
<dbReference type="PANTHER" id="PTHR43742:SF9">
    <property type="entry name" value="TETRATHIONATE REDUCTASE SUBUNIT A"/>
    <property type="match status" value="1"/>
</dbReference>
<dbReference type="Gene3D" id="3.40.228.10">
    <property type="entry name" value="Dimethylsulfoxide Reductase, domain 2"/>
    <property type="match status" value="1"/>
</dbReference>
<evidence type="ECO:0000256" key="9">
    <source>
        <dbReference type="ARBA" id="ARBA00023004"/>
    </source>
</evidence>
<dbReference type="Pfam" id="PF00384">
    <property type="entry name" value="Molybdopterin"/>
    <property type="match status" value="1"/>
</dbReference>
<reference evidence="12" key="1">
    <citation type="submission" date="2019-02" db="EMBL/GenBank/DDBJ databases">
        <authorList>
            <person name="Gruber-Vodicka R. H."/>
            <person name="Seah K. B. B."/>
        </authorList>
    </citation>
    <scope>NUCLEOTIDE SEQUENCE</scope>
    <source>
        <strain evidence="12">BECK_BY1</strain>
    </source>
</reference>
<dbReference type="SUPFAM" id="SSF53706">
    <property type="entry name" value="Formate dehydrogenase/DMSO reductase, domains 1-3"/>
    <property type="match status" value="1"/>
</dbReference>
<dbReference type="InterPro" id="IPR006311">
    <property type="entry name" value="TAT_signal"/>
</dbReference>
<evidence type="ECO:0000256" key="2">
    <source>
        <dbReference type="ARBA" id="ARBA00001966"/>
    </source>
</evidence>
<accession>A0A450ZBP7</accession>
<dbReference type="Gene3D" id="3.40.50.740">
    <property type="match status" value="1"/>
</dbReference>
<evidence type="ECO:0000259" key="11">
    <source>
        <dbReference type="PROSITE" id="PS51669"/>
    </source>
</evidence>
<dbReference type="Gene3D" id="2.40.40.20">
    <property type="match status" value="1"/>
</dbReference>
<feature type="domain" description="4Fe-4S Mo/W bis-MGD-type" evidence="11">
    <location>
        <begin position="45"/>
        <end position="105"/>
    </location>
</feature>
<dbReference type="GO" id="GO:0051539">
    <property type="term" value="F:4 iron, 4 sulfur cluster binding"/>
    <property type="evidence" value="ECO:0007669"/>
    <property type="project" value="UniProtKB-KW"/>
</dbReference>
<dbReference type="InterPro" id="IPR006657">
    <property type="entry name" value="MoPterin_dinucl-bd_dom"/>
</dbReference>
<dbReference type="AlphaFoldDB" id="A0A450ZBP7"/>
<comment type="cofactor">
    <cofactor evidence="1">
        <name>Mo-bis(molybdopterin guanine dinucleotide)</name>
        <dbReference type="ChEBI" id="CHEBI:60539"/>
    </cofactor>
</comment>
<dbReference type="SMART" id="SM00926">
    <property type="entry name" value="Molybdop_Fe4S4"/>
    <property type="match status" value="1"/>
</dbReference>
<keyword evidence="9" id="KW-0408">Iron</keyword>
<dbReference type="GO" id="GO:0046872">
    <property type="term" value="F:metal ion binding"/>
    <property type="evidence" value="ECO:0007669"/>
    <property type="project" value="UniProtKB-KW"/>
</dbReference>
<evidence type="ECO:0000256" key="7">
    <source>
        <dbReference type="ARBA" id="ARBA00022729"/>
    </source>
</evidence>
<dbReference type="Pfam" id="PF04879">
    <property type="entry name" value="Molybdop_Fe4S4"/>
    <property type="match status" value="1"/>
</dbReference>
<dbReference type="PANTHER" id="PTHR43742">
    <property type="entry name" value="TRIMETHYLAMINE-N-OXIDE REDUCTASE"/>
    <property type="match status" value="1"/>
</dbReference>
<keyword evidence="4" id="KW-0004">4Fe-4S</keyword>
<gene>
    <name evidence="12" type="ORF">BECKTUN1418D_GA0071000_100620</name>
</gene>
<dbReference type="PROSITE" id="PS00551">
    <property type="entry name" value="MOLYBDOPTERIN_PROK_1"/>
    <property type="match status" value="1"/>
</dbReference>